<evidence type="ECO:0000256" key="1">
    <source>
        <dbReference type="SAM" id="Phobius"/>
    </source>
</evidence>
<feature type="signal peptide" evidence="2">
    <location>
        <begin position="1"/>
        <end position="21"/>
    </location>
</feature>
<keyword evidence="1" id="KW-0812">Transmembrane</keyword>
<name>A0A939EMQ8_9HYPH</name>
<comment type="caution">
    <text evidence="3">The sequence shown here is derived from an EMBL/GenBank/DDBJ whole genome shotgun (WGS) entry which is preliminary data.</text>
</comment>
<proteinExistence type="predicted"/>
<dbReference type="Proteomes" id="UP000664779">
    <property type="component" value="Unassembled WGS sequence"/>
</dbReference>
<evidence type="ECO:0000313" key="4">
    <source>
        <dbReference type="Proteomes" id="UP000664779"/>
    </source>
</evidence>
<protein>
    <submittedName>
        <fullName evidence="3">Tyrosyl-tRNA synthetase</fullName>
    </submittedName>
</protein>
<organism evidence="3 4">
    <name type="scientific">Roseibium limicola</name>
    <dbReference type="NCBI Taxonomy" id="2816037"/>
    <lineage>
        <taxon>Bacteria</taxon>
        <taxon>Pseudomonadati</taxon>
        <taxon>Pseudomonadota</taxon>
        <taxon>Alphaproteobacteria</taxon>
        <taxon>Hyphomicrobiales</taxon>
        <taxon>Stappiaceae</taxon>
        <taxon>Roseibium</taxon>
    </lineage>
</organism>
<evidence type="ECO:0000313" key="3">
    <source>
        <dbReference type="EMBL" id="MBO0345282.1"/>
    </source>
</evidence>
<feature type="transmembrane region" description="Helical" evidence="1">
    <location>
        <begin position="37"/>
        <end position="56"/>
    </location>
</feature>
<keyword evidence="1" id="KW-0472">Membrane</keyword>
<keyword evidence="4" id="KW-1185">Reference proteome</keyword>
<gene>
    <name evidence="3" type="ORF">J0X15_08620</name>
</gene>
<feature type="chain" id="PRO_5037621552" evidence="2">
    <location>
        <begin position="22"/>
        <end position="99"/>
    </location>
</feature>
<dbReference type="AlphaFoldDB" id="A0A939EMQ8"/>
<sequence length="99" mass="10589">MFKKIAASTLTAAIIATSAMAVSTSSASAKNGRNAGIFAAGAIIGLATGAIVASTARPSHANPRPVYVEPRRRCHNEPVQRWNPYRGHYEVVAYKRVCY</sequence>
<dbReference type="RefSeq" id="WP_206939728.1">
    <property type="nucleotide sequence ID" value="NZ_JAFLNF010000003.1"/>
</dbReference>
<reference evidence="3" key="1">
    <citation type="submission" date="2021-03" db="EMBL/GenBank/DDBJ databases">
        <title>Roseibium sp. CAU 1637 isolated from Incheon.</title>
        <authorList>
            <person name="Kim W."/>
        </authorList>
    </citation>
    <scope>NUCLEOTIDE SEQUENCE</scope>
    <source>
        <strain evidence="3">CAU 1637</strain>
    </source>
</reference>
<evidence type="ECO:0000256" key="2">
    <source>
        <dbReference type="SAM" id="SignalP"/>
    </source>
</evidence>
<dbReference type="EMBL" id="JAFLNF010000003">
    <property type="protein sequence ID" value="MBO0345282.1"/>
    <property type="molecule type" value="Genomic_DNA"/>
</dbReference>
<keyword evidence="2" id="KW-0732">Signal</keyword>
<keyword evidence="1" id="KW-1133">Transmembrane helix</keyword>
<accession>A0A939EMQ8</accession>